<protein>
    <submittedName>
        <fullName evidence="1">Uncharacterized protein</fullName>
    </submittedName>
</protein>
<feature type="non-terminal residue" evidence="1">
    <location>
        <position position="1"/>
    </location>
</feature>
<gene>
    <name evidence="1" type="ORF">S01H4_38088</name>
</gene>
<proteinExistence type="predicted"/>
<reference evidence="1" key="1">
    <citation type="journal article" date="2014" name="Front. Microbiol.">
        <title>High frequency of phylogenetically diverse reductive dehalogenase-homologous genes in deep subseafloor sedimentary metagenomes.</title>
        <authorList>
            <person name="Kawai M."/>
            <person name="Futagami T."/>
            <person name="Toyoda A."/>
            <person name="Takaki Y."/>
            <person name="Nishi S."/>
            <person name="Hori S."/>
            <person name="Arai W."/>
            <person name="Tsubouchi T."/>
            <person name="Morono Y."/>
            <person name="Uchiyama I."/>
            <person name="Ito T."/>
            <person name="Fujiyama A."/>
            <person name="Inagaki F."/>
            <person name="Takami H."/>
        </authorList>
    </citation>
    <scope>NUCLEOTIDE SEQUENCE</scope>
    <source>
        <strain evidence="1">Expedition CK06-06</strain>
    </source>
</reference>
<accession>X1E6U8</accession>
<evidence type="ECO:0000313" key="1">
    <source>
        <dbReference type="EMBL" id="GAH04388.1"/>
    </source>
</evidence>
<organism evidence="1">
    <name type="scientific">marine sediment metagenome</name>
    <dbReference type="NCBI Taxonomy" id="412755"/>
    <lineage>
        <taxon>unclassified sequences</taxon>
        <taxon>metagenomes</taxon>
        <taxon>ecological metagenomes</taxon>
    </lineage>
</organism>
<name>X1E6U8_9ZZZZ</name>
<dbReference type="EMBL" id="BART01020507">
    <property type="protein sequence ID" value="GAH04388.1"/>
    <property type="molecule type" value="Genomic_DNA"/>
</dbReference>
<comment type="caution">
    <text evidence="1">The sequence shown here is derived from an EMBL/GenBank/DDBJ whole genome shotgun (WGS) entry which is preliminary data.</text>
</comment>
<sequence>RKDTKDVQTAYDNVRKHIYEILSLWLYSSPP</sequence>
<dbReference type="AlphaFoldDB" id="X1E6U8"/>